<dbReference type="AlphaFoldDB" id="A0AAN8ELL8"/>
<dbReference type="EMBL" id="JAKLMC020000016">
    <property type="protein sequence ID" value="KAK5952245.1"/>
    <property type="molecule type" value="Genomic_DNA"/>
</dbReference>
<reference evidence="2 3" key="1">
    <citation type="submission" date="2022-12" db="EMBL/GenBank/DDBJ databases">
        <title>Genomic features and morphological characterization of a novel Knufia sp. strain isolated from spacecraft assembly facility.</title>
        <authorList>
            <person name="Teixeira M."/>
            <person name="Chander A.M."/>
            <person name="Stajich J.E."/>
            <person name="Venkateswaran K."/>
        </authorList>
    </citation>
    <scope>NUCLEOTIDE SEQUENCE [LARGE SCALE GENOMIC DNA]</scope>
    <source>
        <strain evidence="2 3">FJI-L2-BK-P2</strain>
    </source>
</reference>
<organism evidence="2 3">
    <name type="scientific">Knufia fluminis</name>
    <dbReference type="NCBI Taxonomy" id="191047"/>
    <lineage>
        <taxon>Eukaryota</taxon>
        <taxon>Fungi</taxon>
        <taxon>Dikarya</taxon>
        <taxon>Ascomycota</taxon>
        <taxon>Pezizomycotina</taxon>
        <taxon>Eurotiomycetes</taxon>
        <taxon>Chaetothyriomycetidae</taxon>
        <taxon>Chaetothyriales</taxon>
        <taxon>Trichomeriaceae</taxon>
        <taxon>Knufia</taxon>
    </lineage>
</organism>
<accession>A0AAN8ELL8</accession>
<proteinExistence type="predicted"/>
<feature type="compositionally biased region" description="Polar residues" evidence="1">
    <location>
        <begin position="22"/>
        <end position="32"/>
    </location>
</feature>
<sequence length="67" mass="7521">MSMGGHMAIDELLATYGRLPSDGNSIIAPSTSSEDEYDEDEEDEEDDEDNGVDETDWMNWIVEDDMS</sequence>
<dbReference type="Proteomes" id="UP001316803">
    <property type="component" value="Unassembled WGS sequence"/>
</dbReference>
<evidence type="ECO:0000313" key="2">
    <source>
        <dbReference type="EMBL" id="KAK5952245.1"/>
    </source>
</evidence>
<comment type="caution">
    <text evidence="2">The sequence shown here is derived from an EMBL/GenBank/DDBJ whole genome shotgun (WGS) entry which is preliminary data.</text>
</comment>
<protein>
    <submittedName>
        <fullName evidence="2">Uncharacterized protein</fullName>
    </submittedName>
</protein>
<name>A0AAN8ELL8_9EURO</name>
<evidence type="ECO:0000313" key="3">
    <source>
        <dbReference type="Proteomes" id="UP001316803"/>
    </source>
</evidence>
<keyword evidence="3" id="KW-1185">Reference proteome</keyword>
<feature type="compositionally biased region" description="Acidic residues" evidence="1">
    <location>
        <begin position="33"/>
        <end position="67"/>
    </location>
</feature>
<feature type="region of interest" description="Disordered" evidence="1">
    <location>
        <begin position="18"/>
        <end position="67"/>
    </location>
</feature>
<evidence type="ECO:0000256" key="1">
    <source>
        <dbReference type="SAM" id="MobiDB-lite"/>
    </source>
</evidence>
<gene>
    <name evidence="2" type="ORF">OHC33_006718</name>
</gene>